<dbReference type="InterPro" id="IPR018164">
    <property type="entry name" value="Ala-tRNA-synth_IIc_N"/>
</dbReference>
<dbReference type="InterPro" id="IPR045864">
    <property type="entry name" value="aa-tRNA-synth_II/BPL/LPL"/>
</dbReference>
<accession>A0A9E2F0Q3</accession>
<dbReference type="Pfam" id="PF01411">
    <property type="entry name" value="tRNA-synt_2c"/>
    <property type="match status" value="1"/>
</dbReference>
<dbReference type="AlphaFoldDB" id="A0A9E2F0Q3"/>
<feature type="binding site" evidence="13">
    <location>
        <position position="650"/>
    </location>
    <ligand>
        <name>Zn(2+)</name>
        <dbReference type="ChEBI" id="CHEBI:29105"/>
    </ligand>
</feature>
<keyword evidence="9 13" id="KW-0648">Protein biosynthesis</keyword>
<dbReference type="EMBL" id="QLTW01000014">
    <property type="protein sequence ID" value="MBT9144629.1"/>
    <property type="molecule type" value="Genomic_DNA"/>
</dbReference>
<dbReference type="InterPro" id="IPR018165">
    <property type="entry name" value="Ala-tRNA-synth_IIc_core"/>
</dbReference>
<dbReference type="InterPro" id="IPR003156">
    <property type="entry name" value="DHHA1_dom"/>
</dbReference>
<name>A0A9E2F0Q3_PSYF1</name>
<dbReference type="Pfam" id="PF02272">
    <property type="entry name" value="DHHA1"/>
    <property type="match status" value="1"/>
</dbReference>
<evidence type="ECO:0000256" key="4">
    <source>
        <dbReference type="ARBA" id="ARBA00022723"/>
    </source>
</evidence>
<evidence type="ECO:0000256" key="1">
    <source>
        <dbReference type="ARBA" id="ARBA00008226"/>
    </source>
</evidence>
<evidence type="ECO:0000256" key="13">
    <source>
        <dbReference type="HAMAP-Rule" id="MF_00036"/>
    </source>
</evidence>
<dbReference type="PANTHER" id="PTHR11777">
    <property type="entry name" value="ALANYL-TRNA SYNTHETASE"/>
    <property type="match status" value="1"/>
</dbReference>
<evidence type="ECO:0000256" key="12">
    <source>
        <dbReference type="ARBA" id="ARBA00048300"/>
    </source>
</evidence>
<protein>
    <recommendedName>
        <fullName evidence="13">Alanine--tRNA ligase</fullName>
        <ecNumber evidence="13">6.1.1.7</ecNumber>
    </recommendedName>
    <alternativeName>
        <fullName evidence="13">Alanyl-tRNA synthetase</fullName>
        <shortName evidence="13">AlaRS</shortName>
    </alternativeName>
</protein>
<dbReference type="SUPFAM" id="SSF55681">
    <property type="entry name" value="Class II aaRS and biotin synthetases"/>
    <property type="match status" value="1"/>
</dbReference>
<feature type="domain" description="Alanyl-transfer RNA synthetases family profile" evidence="14">
    <location>
        <begin position="1"/>
        <end position="689"/>
    </location>
</feature>
<evidence type="ECO:0000313" key="16">
    <source>
        <dbReference type="Proteomes" id="UP000811545"/>
    </source>
</evidence>
<dbReference type="NCBIfam" id="TIGR00344">
    <property type="entry name" value="alaS"/>
    <property type="match status" value="1"/>
</dbReference>
<keyword evidence="8 13" id="KW-0694">RNA-binding</keyword>
<evidence type="ECO:0000256" key="9">
    <source>
        <dbReference type="ARBA" id="ARBA00022917"/>
    </source>
</evidence>
<dbReference type="Proteomes" id="UP000811545">
    <property type="component" value="Unassembled WGS sequence"/>
</dbReference>
<dbReference type="PRINTS" id="PR00980">
    <property type="entry name" value="TRNASYNTHALA"/>
</dbReference>
<evidence type="ECO:0000256" key="11">
    <source>
        <dbReference type="ARBA" id="ARBA00024779"/>
    </source>
</evidence>
<dbReference type="SMART" id="SM00863">
    <property type="entry name" value="tRNA_SAD"/>
    <property type="match status" value="1"/>
</dbReference>
<dbReference type="CDD" id="cd00673">
    <property type="entry name" value="AlaRS_core"/>
    <property type="match status" value="1"/>
</dbReference>
<dbReference type="Gene3D" id="3.30.54.20">
    <property type="match status" value="1"/>
</dbReference>
<dbReference type="GO" id="GO:0006419">
    <property type="term" value="P:alanyl-tRNA aminoacylation"/>
    <property type="evidence" value="ECO:0007669"/>
    <property type="project" value="UniProtKB-UniRule"/>
</dbReference>
<keyword evidence="6 13" id="KW-0862">Zinc</keyword>
<feature type="binding site" evidence="13">
    <location>
        <position position="646"/>
    </location>
    <ligand>
        <name>Zn(2+)</name>
        <dbReference type="ChEBI" id="CHEBI:29105"/>
    </ligand>
</feature>
<dbReference type="HAMAP" id="MF_00036_B">
    <property type="entry name" value="Ala_tRNA_synth_B"/>
    <property type="match status" value="1"/>
</dbReference>
<dbReference type="Gene3D" id="3.30.980.10">
    <property type="entry name" value="Threonyl-trna Synthetase, Chain A, domain 2"/>
    <property type="match status" value="1"/>
</dbReference>
<evidence type="ECO:0000256" key="8">
    <source>
        <dbReference type="ARBA" id="ARBA00022884"/>
    </source>
</evidence>
<sequence>MLSSTIRESFINYFLSQGHMKLPGSSLVPSDPSLLFTIAGMVQFKPYFLEELSPPSKRVATVQTCLRVNDIDQIGYSSRHVTLLEMLGNFSFGDYFKEEAIHFAWEFVLDYLKLPREKLLVTVYEQDEESLLLWQKVAGLSTDKIISLGEEDNFWRMGETGPCGPASEIYYDRGEGPFSLNDFPGDRFVEFWNLVFIQYNAQDSGILIPLPKKNIDTGMGLERMSAIMQKKDSVFETDVFQPIINTLSQMLNAQYKESNIVTLRIIADHLRSITFLLSEGLTPSNEWRGYVLRRLIRRSFLKGYRLGTTKPFLYKVVPEIVSLMGEFYPTLKDKPGWVAEGVKAEEEKFLKTLGRGLDYFAEHLDKLKSEKITIFSGKDAFFLYDTYGFPLELQTELLQEENFTLDTESFNEEMSKQRSFSKFQGKEETEKTGIALYEEFPATEFIGYSSLEAEATVLMCEKREDGNLTCLFDVTPFYGFGGGELPDFGLVKNPEGVGQIIDVYSTDTGRIVHIVQLEKEFIRKGERVILEVDASRRKDMEIHHTCTHLLQAALRKLLGSQVTQAGSSVSPDYFRFDYTYHNQLTSKEIISIESLVNEYIRNDYEVNYCTRTYKEALDMGATALFGEKYGEEVRIVKINNISTELCGGTHLKRTGEAGLFLILKEEGVGAGLRRIEAVSGKKALDYLNRLRQERETSLGLIKQSGDLVQGINNFLNDYKQLQQQKEILVNHLITICKGRLLANTQSYDNLQIISSVIDHLDQKSIRILADELRNSLKEYIIVLVGKESGYLFVSLSESAIKKGLHAGKIAGEIAQRAEGKGGGNIESGQGGVKDIDKACLVLNDMVSLISIFLK</sequence>
<evidence type="ECO:0000256" key="7">
    <source>
        <dbReference type="ARBA" id="ARBA00022840"/>
    </source>
</evidence>
<dbReference type="FunFam" id="3.30.54.20:FF:000001">
    <property type="entry name" value="Alanine--tRNA ligase"/>
    <property type="match status" value="1"/>
</dbReference>
<dbReference type="Pfam" id="PF07973">
    <property type="entry name" value="tRNA_SAD"/>
    <property type="match status" value="1"/>
</dbReference>
<gene>
    <name evidence="13 15" type="primary">alaS</name>
    <name evidence="15" type="ORF">DDT42_00471</name>
</gene>
<evidence type="ECO:0000259" key="14">
    <source>
        <dbReference type="PROSITE" id="PS50860"/>
    </source>
</evidence>
<dbReference type="InterPro" id="IPR023033">
    <property type="entry name" value="Ala_tRNA_ligase_euk/bac"/>
</dbReference>
<keyword evidence="4 13" id="KW-0479">Metal-binding</keyword>
<dbReference type="InterPro" id="IPR018163">
    <property type="entry name" value="Thr/Ala-tRNA-synth_IIc_edit"/>
</dbReference>
<comment type="catalytic activity">
    <reaction evidence="12 13">
        <text>tRNA(Ala) + L-alanine + ATP = L-alanyl-tRNA(Ala) + AMP + diphosphate</text>
        <dbReference type="Rhea" id="RHEA:12540"/>
        <dbReference type="Rhea" id="RHEA-COMP:9657"/>
        <dbReference type="Rhea" id="RHEA-COMP:9923"/>
        <dbReference type="ChEBI" id="CHEBI:30616"/>
        <dbReference type="ChEBI" id="CHEBI:33019"/>
        <dbReference type="ChEBI" id="CHEBI:57972"/>
        <dbReference type="ChEBI" id="CHEBI:78442"/>
        <dbReference type="ChEBI" id="CHEBI:78497"/>
        <dbReference type="ChEBI" id="CHEBI:456215"/>
        <dbReference type="EC" id="6.1.1.7"/>
    </reaction>
</comment>
<dbReference type="GO" id="GO:0004813">
    <property type="term" value="F:alanine-tRNA ligase activity"/>
    <property type="evidence" value="ECO:0007669"/>
    <property type="project" value="UniProtKB-UniRule"/>
</dbReference>
<proteinExistence type="inferred from homology"/>
<evidence type="ECO:0000313" key="15">
    <source>
        <dbReference type="EMBL" id="MBT9144629.1"/>
    </source>
</evidence>
<organism evidence="15 16">
    <name type="scientific">Psychracetigena formicireducens</name>
    <dbReference type="NCBI Taxonomy" id="2986056"/>
    <lineage>
        <taxon>Bacteria</taxon>
        <taxon>Bacillati</taxon>
        <taxon>Candidatus Lithacetigenota</taxon>
        <taxon>Candidatus Psychracetigena</taxon>
    </lineage>
</organism>
<dbReference type="PANTHER" id="PTHR11777:SF9">
    <property type="entry name" value="ALANINE--TRNA LIGASE, CYTOPLASMIC"/>
    <property type="match status" value="1"/>
</dbReference>
<keyword evidence="7 13" id="KW-0067">ATP-binding</keyword>
<dbReference type="SUPFAM" id="SSF55186">
    <property type="entry name" value="ThrRS/AlaRS common domain"/>
    <property type="match status" value="1"/>
</dbReference>
<keyword evidence="3 13" id="KW-0436">Ligase</keyword>
<keyword evidence="5 13" id="KW-0547">Nucleotide-binding</keyword>
<keyword evidence="2 13" id="KW-0820">tRNA-binding</keyword>
<dbReference type="GO" id="GO:0008270">
    <property type="term" value="F:zinc ion binding"/>
    <property type="evidence" value="ECO:0007669"/>
    <property type="project" value="UniProtKB-UniRule"/>
</dbReference>
<keyword evidence="10 13" id="KW-0030">Aminoacyl-tRNA synthetase</keyword>
<evidence type="ECO:0000256" key="5">
    <source>
        <dbReference type="ARBA" id="ARBA00022741"/>
    </source>
</evidence>
<comment type="cofactor">
    <cofactor evidence="13">
        <name>Zn(2+)</name>
        <dbReference type="ChEBI" id="CHEBI:29105"/>
    </cofactor>
    <text evidence="13">Binds 1 zinc ion per subunit.</text>
</comment>
<comment type="subcellular location">
    <subcellularLocation>
        <location evidence="13">Cytoplasm</location>
    </subcellularLocation>
</comment>
<evidence type="ECO:0000256" key="6">
    <source>
        <dbReference type="ARBA" id="ARBA00022833"/>
    </source>
</evidence>
<dbReference type="InterPro" id="IPR002318">
    <property type="entry name" value="Ala-tRNA-lgiase_IIc"/>
</dbReference>
<dbReference type="PROSITE" id="PS50860">
    <property type="entry name" value="AA_TRNA_LIGASE_II_ALA"/>
    <property type="match status" value="1"/>
</dbReference>
<dbReference type="InterPro" id="IPR050058">
    <property type="entry name" value="Ala-tRNA_ligase"/>
</dbReference>
<evidence type="ECO:0000256" key="10">
    <source>
        <dbReference type="ARBA" id="ARBA00023146"/>
    </source>
</evidence>
<dbReference type="GO" id="GO:0002161">
    <property type="term" value="F:aminoacyl-tRNA deacylase activity"/>
    <property type="evidence" value="ECO:0007669"/>
    <property type="project" value="TreeGrafter"/>
</dbReference>
<evidence type="ECO:0000256" key="2">
    <source>
        <dbReference type="ARBA" id="ARBA00022555"/>
    </source>
</evidence>
<dbReference type="SUPFAM" id="SSF101353">
    <property type="entry name" value="Putative anticodon-binding domain of alanyl-tRNA synthetase (AlaRS)"/>
    <property type="match status" value="1"/>
</dbReference>
<dbReference type="EC" id="6.1.1.7" evidence="13"/>
<dbReference type="InterPro" id="IPR009000">
    <property type="entry name" value="Transl_B-barrel_sf"/>
</dbReference>
<feature type="binding site" evidence="13">
    <location>
        <position position="548"/>
    </location>
    <ligand>
        <name>Zn(2+)</name>
        <dbReference type="ChEBI" id="CHEBI:29105"/>
    </ligand>
</feature>
<keyword evidence="13" id="KW-0963">Cytoplasm</keyword>
<comment type="domain">
    <text evidence="13">Consists of three domains; the N-terminal catalytic domain, the editing domain and the C-terminal C-Ala domain. The editing domain removes incorrectly charged amino acids, while the C-Ala domain, along with tRNA(Ala), serves as a bridge to cooperatively bring together the editing and aminoacylation centers thus stimulating deacylation of misacylated tRNAs.</text>
</comment>
<dbReference type="FunFam" id="3.10.310.40:FF:000001">
    <property type="entry name" value="Alanine--tRNA ligase"/>
    <property type="match status" value="1"/>
</dbReference>
<evidence type="ECO:0000256" key="3">
    <source>
        <dbReference type="ARBA" id="ARBA00022598"/>
    </source>
</evidence>
<dbReference type="GO" id="GO:0000049">
    <property type="term" value="F:tRNA binding"/>
    <property type="evidence" value="ECO:0007669"/>
    <property type="project" value="UniProtKB-KW"/>
</dbReference>
<dbReference type="FunFam" id="3.30.980.10:FF:000004">
    <property type="entry name" value="Alanine--tRNA ligase, cytoplasmic"/>
    <property type="match status" value="1"/>
</dbReference>
<dbReference type="InterPro" id="IPR018162">
    <property type="entry name" value="Ala-tRNA-ligase_IIc_anticod-bd"/>
</dbReference>
<dbReference type="GO" id="GO:0005829">
    <property type="term" value="C:cytosol"/>
    <property type="evidence" value="ECO:0007669"/>
    <property type="project" value="TreeGrafter"/>
</dbReference>
<feature type="binding site" evidence="13">
    <location>
        <position position="544"/>
    </location>
    <ligand>
        <name>Zn(2+)</name>
        <dbReference type="ChEBI" id="CHEBI:29105"/>
    </ligand>
</feature>
<dbReference type="SUPFAM" id="SSF50447">
    <property type="entry name" value="Translation proteins"/>
    <property type="match status" value="1"/>
</dbReference>
<comment type="caution">
    <text evidence="15">The sequence shown here is derived from an EMBL/GenBank/DDBJ whole genome shotgun (WGS) entry which is preliminary data.</text>
</comment>
<dbReference type="GO" id="GO:0005524">
    <property type="term" value="F:ATP binding"/>
    <property type="evidence" value="ECO:0007669"/>
    <property type="project" value="UniProtKB-UniRule"/>
</dbReference>
<dbReference type="InterPro" id="IPR012947">
    <property type="entry name" value="tRNA_SAD"/>
</dbReference>
<dbReference type="Gene3D" id="3.10.310.40">
    <property type="match status" value="1"/>
</dbReference>
<comment type="similarity">
    <text evidence="1 13">Belongs to the class-II aminoacyl-tRNA synthetase family.</text>
</comment>
<reference evidence="15 16" key="1">
    <citation type="journal article" date="2021" name="bioRxiv">
        <title>Unique metabolic strategies in Hadean analogues reveal hints for primordial physiology.</title>
        <authorList>
            <person name="Nobu M.K."/>
            <person name="Nakai R."/>
            <person name="Tamazawa S."/>
            <person name="Mori H."/>
            <person name="Toyoda A."/>
            <person name="Ijiri A."/>
            <person name="Suzuki S."/>
            <person name="Kurokawa K."/>
            <person name="Kamagata Y."/>
            <person name="Tamaki H."/>
        </authorList>
    </citation>
    <scope>NUCLEOTIDE SEQUENCE [LARGE SCALE GENOMIC DNA]</scope>
    <source>
        <strain evidence="15">BS525</strain>
    </source>
</reference>
<dbReference type="Gene3D" id="2.40.30.130">
    <property type="match status" value="1"/>
</dbReference>
<dbReference type="Gene3D" id="3.30.930.10">
    <property type="entry name" value="Bira Bifunctional Protein, Domain 2"/>
    <property type="match status" value="1"/>
</dbReference>
<comment type="function">
    <text evidence="11 13">Catalyzes the attachment of alanine to tRNA(Ala) in a two-step reaction: alanine is first activated by ATP to form Ala-AMP and then transferred to the acceptor end of tRNA(Ala). Also edits incorrectly charged Ser-tRNA(Ala) and Gly-tRNA(Ala) via its editing domain.</text>
</comment>